<sequence length="164" mass="18227">MTIVQIQVSRFSVTSSKPFDAVVAMLRSAVGQPDMNEFFRATRATNEFRDLERVVKSGLGRTGLMRFAEFDLGDILRRETGAATPRIMRFVIGNPLIMKEMVKHVPDAGSYAPVTILVDERSDGVHLSYDQMESYLLHYANAEALAVARDLDAKVTSLLRECAG</sequence>
<organism evidence="2 3">
    <name type="scientific">Bradyrhizobium symbiodeficiens</name>
    <dbReference type="NCBI Taxonomy" id="1404367"/>
    <lineage>
        <taxon>Bacteria</taxon>
        <taxon>Pseudomonadati</taxon>
        <taxon>Pseudomonadota</taxon>
        <taxon>Alphaproteobacteria</taxon>
        <taxon>Hyphomicrobiales</taxon>
        <taxon>Nitrobacteraceae</taxon>
        <taxon>Bradyrhizobium</taxon>
    </lineage>
</organism>
<dbReference type="RefSeq" id="WP_166468190.1">
    <property type="nucleotide sequence ID" value="NZ_CP050066.2"/>
</dbReference>
<gene>
    <name evidence="2" type="ORF">HAV00_16825</name>
</gene>
<dbReference type="AlphaFoldDB" id="A0A6G9A697"/>
<evidence type="ECO:0000259" key="1">
    <source>
        <dbReference type="Pfam" id="PF03625"/>
    </source>
</evidence>
<reference evidence="2 3" key="1">
    <citation type="journal article" date="2020" name="Int. J. Syst. Evol. Microbiol.">
        <title>Description and complete genome sequences of Bradyrhizobium symbiodeficiens sp. nov., a non-symbiotic bacterium associated with legumes native to Canada.</title>
        <authorList>
            <person name="Bromfield E.S.P."/>
            <person name="Cloutier S."/>
            <person name="Nguyen H.D.T."/>
        </authorList>
    </citation>
    <scope>NUCLEOTIDE SEQUENCE [LARGE SCALE GENOMIC DNA]</scope>
    <source>
        <strain evidence="2 3">101S1MB</strain>
    </source>
</reference>
<dbReference type="SUPFAM" id="SSF103247">
    <property type="entry name" value="TT1751-like"/>
    <property type="match status" value="1"/>
</dbReference>
<dbReference type="InterPro" id="IPR035923">
    <property type="entry name" value="TT1751-like_sf"/>
</dbReference>
<protein>
    <submittedName>
        <fullName evidence="2">DUF302 domain-containing protein</fullName>
    </submittedName>
</protein>
<accession>A0A6G9A697</accession>
<dbReference type="Proteomes" id="UP000500895">
    <property type="component" value="Chromosome"/>
</dbReference>
<proteinExistence type="predicted"/>
<evidence type="ECO:0000313" key="3">
    <source>
        <dbReference type="Proteomes" id="UP000500895"/>
    </source>
</evidence>
<feature type="domain" description="DUF302" evidence="1">
    <location>
        <begin position="70"/>
        <end position="130"/>
    </location>
</feature>
<name>A0A6G9A697_9BRAD</name>
<evidence type="ECO:0000313" key="2">
    <source>
        <dbReference type="EMBL" id="QIP07825.1"/>
    </source>
</evidence>
<dbReference type="Pfam" id="PF03625">
    <property type="entry name" value="DUF302"/>
    <property type="match status" value="1"/>
</dbReference>
<dbReference type="CDD" id="cd14797">
    <property type="entry name" value="DUF302"/>
    <property type="match status" value="1"/>
</dbReference>
<dbReference type="InterPro" id="IPR005180">
    <property type="entry name" value="DUF302"/>
</dbReference>
<dbReference type="Gene3D" id="3.30.310.70">
    <property type="entry name" value="TT1751-like domain"/>
    <property type="match status" value="1"/>
</dbReference>
<dbReference type="EMBL" id="CP050066">
    <property type="protein sequence ID" value="QIP07825.1"/>
    <property type="molecule type" value="Genomic_DNA"/>
</dbReference>